<evidence type="ECO:0000313" key="1">
    <source>
        <dbReference type="EMBL" id="SVB59902.1"/>
    </source>
</evidence>
<protein>
    <submittedName>
        <fullName evidence="1">Uncharacterized protein</fullName>
    </submittedName>
</protein>
<organism evidence="1">
    <name type="scientific">marine metagenome</name>
    <dbReference type="NCBI Taxonomy" id="408172"/>
    <lineage>
        <taxon>unclassified sequences</taxon>
        <taxon>metagenomes</taxon>
        <taxon>ecological metagenomes</taxon>
    </lineage>
</organism>
<accession>A0A382FB72</accession>
<gene>
    <name evidence="1" type="ORF">METZ01_LOCUS212756</name>
</gene>
<proteinExistence type="predicted"/>
<reference evidence="1" key="1">
    <citation type="submission" date="2018-05" db="EMBL/GenBank/DDBJ databases">
        <authorList>
            <person name="Lanie J.A."/>
            <person name="Ng W.-L."/>
            <person name="Kazmierczak K.M."/>
            <person name="Andrzejewski T.M."/>
            <person name="Davidsen T.M."/>
            <person name="Wayne K.J."/>
            <person name="Tettelin H."/>
            <person name="Glass J.I."/>
            <person name="Rusch D."/>
            <person name="Podicherti R."/>
            <person name="Tsui H.-C.T."/>
            <person name="Winkler M.E."/>
        </authorList>
    </citation>
    <scope>NUCLEOTIDE SEQUENCE</scope>
</reference>
<dbReference type="AlphaFoldDB" id="A0A382FB72"/>
<dbReference type="EMBL" id="UINC01048851">
    <property type="protein sequence ID" value="SVB59902.1"/>
    <property type="molecule type" value="Genomic_DNA"/>
</dbReference>
<sequence>MTEHFDNFTSLPDPKVLFLMSNFPIIRIVFSNSEMQKISFPFLDHSIIFPYNETFLQVTPLKQLSQ</sequence>
<name>A0A382FB72_9ZZZZ</name>